<feature type="region of interest" description="Disordered" evidence="2">
    <location>
        <begin position="161"/>
        <end position="235"/>
    </location>
</feature>
<dbReference type="SUPFAM" id="SSF57756">
    <property type="entry name" value="Retrovirus zinc finger-like domains"/>
    <property type="match status" value="2"/>
</dbReference>
<evidence type="ECO:0000256" key="1">
    <source>
        <dbReference type="PROSITE-ProRule" id="PRU00047"/>
    </source>
</evidence>
<comment type="caution">
    <text evidence="4">The sequence shown here is derived from an EMBL/GenBank/DDBJ whole genome shotgun (WGS) entry which is preliminary data.</text>
</comment>
<keyword evidence="1" id="KW-0862">Zinc</keyword>
<feature type="compositionally biased region" description="Polar residues" evidence="2">
    <location>
        <begin position="182"/>
        <end position="194"/>
    </location>
</feature>
<dbReference type="GO" id="GO:0008270">
    <property type="term" value="F:zinc ion binding"/>
    <property type="evidence" value="ECO:0007669"/>
    <property type="project" value="UniProtKB-KW"/>
</dbReference>
<dbReference type="PANTHER" id="PTHR38940:SF4">
    <property type="entry name" value="OS01G0775100 PROTEIN"/>
    <property type="match status" value="1"/>
</dbReference>
<evidence type="ECO:0000259" key="3">
    <source>
        <dbReference type="PROSITE" id="PS50158"/>
    </source>
</evidence>
<evidence type="ECO:0000313" key="4">
    <source>
        <dbReference type="EMBL" id="GFP95879.1"/>
    </source>
</evidence>
<dbReference type="Gene3D" id="4.10.60.10">
    <property type="entry name" value="Zinc finger, CCHC-type"/>
    <property type="match status" value="1"/>
</dbReference>
<keyword evidence="5" id="KW-1185">Reference proteome</keyword>
<reference evidence="4" key="1">
    <citation type="submission" date="2020-07" db="EMBL/GenBank/DDBJ databases">
        <title>Ethylene signaling mediates host invasion by parasitic plants.</title>
        <authorList>
            <person name="Yoshida S."/>
        </authorList>
    </citation>
    <scope>NUCLEOTIDE SEQUENCE</scope>
    <source>
        <strain evidence="4">Okayama</strain>
    </source>
</reference>
<dbReference type="GO" id="GO:0003676">
    <property type="term" value="F:nucleic acid binding"/>
    <property type="evidence" value="ECO:0007669"/>
    <property type="project" value="InterPro"/>
</dbReference>
<evidence type="ECO:0000313" key="5">
    <source>
        <dbReference type="Proteomes" id="UP000653305"/>
    </source>
</evidence>
<dbReference type="Proteomes" id="UP000653305">
    <property type="component" value="Unassembled WGS sequence"/>
</dbReference>
<protein>
    <recommendedName>
        <fullName evidence="3">CCHC-type domain-containing protein</fullName>
    </recommendedName>
</protein>
<organism evidence="4 5">
    <name type="scientific">Phtheirospermum japonicum</name>
    <dbReference type="NCBI Taxonomy" id="374723"/>
    <lineage>
        <taxon>Eukaryota</taxon>
        <taxon>Viridiplantae</taxon>
        <taxon>Streptophyta</taxon>
        <taxon>Embryophyta</taxon>
        <taxon>Tracheophyta</taxon>
        <taxon>Spermatophyta</taxon>
        <taxon>Magnoliopsida</taxon>
        <taxon>eudicotyledons</taxon>
        <taxon>Gunneridae</taxon>
        <taxon>Pentapetalae</taxon>
        <taxon>asterids</taxon>
        <taxon>lamiids</taxon>
        <taxon>Lamiales</taxon>
        <taxon>Orobanchaceae</taxon>
        <taxon>Orobanchaceae incertae sedis</taxon>
        <taxon>Phtheirospermum</taxon>
    </lineage>
</organism>
<dbReference type="SMART" id="SM00343">
    <property type="entry name" value="ZnF_C2HC"/>
    <property type="match status" value="2"/>
</dbReference>
<evidence type="ECO:0000256" key="2">
    <source>
        <dbReference type="SAM" id="MobiDB-lite"/>
    </source>
</evidence>
<keyword evidence="1" id="KW-0479">Metal-binding</keyword>
<sequence>MMSNNGEDVDLGLSLGSTNYGAEQSLNDEDNNNLGAGVNAATSRIDDMVFASSDDPLSELVWSPRSGLSLKCADSSLPDHRPFFQWNVGPTINELPTTMNGIDDGKVADDKHLIVSSYNFDERHADRTDESKADMATNWINNASTSDEIIRAIPIRSEPDKKLSQSLVRNMQSRQESDEEVTSASGKVNENNTVMPDPNYPGPVLNPGALYREKGKGKAISDGGSSDDSAESCNSAGLFSKGVKRRRDDEIRSKRAKKKIQESSFMNWISNVVKGHPDCNRVAGASPSIALALARPDNACGNKSPRMGFHTILQSLYCPDAKAGFATEESKLSDKQIVLLNKEEIVGPSDSSREQANTAGNNNNNTSLWITRFYTRTDGLENRERITEEARDSSARSPKANVDKFSEARDDSSVFAKRMDTLKHIMHPSKNIRKSLDSKKIICYFCGESGHDLRKCTQLIETELNSLLVKLGSFEGGDEESPCLCIRCFQFGHWAISCPSGNADVARNVMDSRKFAPCNFVNAQNADEMFCAIRKLRLSRTDILR</sequence>
<dbReference type="PANTHER" id="PTHR38940">
    <property type="entry name" value="PLUS3 DOMAIN-CONTAINING PROTEIN"/>
    <property type="match status" value="1"/>
</dbReference>
<gene>
    <name evidence="4" type="ORF">PHJA_001732100</name>
</gene>
<dbReference type="AlphaFoldDB" id="A0A830C9A9"/>
<dbReference type="PROSITE" id="PS50158">
    <property type="entry name" value="ZF_CCHC"/>
    <property type="match status" value="1"/>
</dbReference>
<dbReference type="InterPro" id="IPR036875">
    <property type="entry name" value="Znf_CCHC_sf"/>
</dbReference>
<feature type="domain" description="CCHC-type" evidence="3">
    <location>
        <begin position="443"/>
        <end position="458"/>
    </location>
</feature>
<dbReference type="OrthoDB" id="166375at2759"/>
<keyword evidence="1" id="KW-0863">Zinc-finger</keyword>
<dbReference type="InterPro" id="IPR001878">
    <property type="entry name" value="Znf_CCHC"/>
</dbReference>
<dbReference type="EMBL" id="BMAC01000410">
    <property type="protein sequence ID" value="GFP95879.1"/>
    <property type="molecule type" value="Genomic_DNA"/>
</dbReference>
<proteinExistence type="predicted"/>
<feature type="compositionally biased region" description="Low complexity" evidence="2">
    <location>
        <begin position="218"/>
        <end position="227"/>
    </location>
</feature>
<accession>A0A830C9A9</accession>
<name>A0A830C9A9_9LAMI</name>
<feature type="compositionally biased region" description="Polar residues" evidence="2">
    <location>
        <begin position="164"/>
        <end position="174"/>
    </location>
</feature>